<dbReference type="InterPro" id="IPR029058">
    <property type="entry name" value="AB_hydrolase_fold"/>
</dbReference>
<dbReference type="AlphaFoldDB" id="A0A1G6SFK9"/>
<protein>
    <submittedName>
        <fullName evidence="1">Enterochelin esterase</fullName>
    </submittedName>
</protein>
<dbReference type="SUPFAM" id="SSF53474">
    <property type="entry name" value="alpha/beta-Hydrolases"/>
    <property type="match status" value="1"/>
</dbReference>
<dbReference type="Proteomes" id="UP000198546">
    <property type="component" value="Chromosome i"/>
</dbReference>
<dbReference type="Gene3D" id="3.40.50.1820">
    <property type="entry name" value="alpha/beta hydrolase"/>
    <property type="match status" value="1"/>
</dbReference>
<dbReference type="RefSeq" id="WP_090589976.1">
    <property type="nucleotide sequence ID" value="NZ_LT629688.1"/>
</dbReference>
<dbReference type="PANTHER" id="PTHR48098:SF6">
    <property type="entry name" value="FERRI-BACILLIBACTIN ESTERASE BESA"/>
    <property type="match status" value="1"/>
</dbReference>
<dbReference type="Pfam" id="PF00756">
    <property type="entry name" value="Esterase"/>
    <property type="match status" value="1"/>
</dbReference>
<dbReference type="STRING" id="675864.SAMN04489747_0317"/>
<keyword evidence="2" id="KW-1185">Reference proteome</keyword>
<dbReference type="EMBL" id="LT629688">
    <property type="protein sequence ID" value="SDD15710.1"/>
    <property type="molecule type" value="Genomic_DNA"/>
</dbReference>
<dbReference type="InterPro" id="IPR050583">
    <property type="entry name" value="Mycobacterial_A85_antigen"/>
</dbReference>
<dbReference type="InterPro" id="IPR000801">
    <property type="entry name" value="Esterase-like"/>
</dbReference>
<gene>
    <name evidence="1" type="ORF">SAMN04489747_0317</name>
</gene>
<organism evidence="1 2">
    <name type="scientific">Auraticoccus monumenti</name>
    <dbReference type="NCBI Taxonomy" id="675864"/>
    <lineage>
        <taxon>Bacteria</taxon>
        <taxon>Bacillati</taxon>
        <taxon>Actinomycetota</taxon>
        <taxon>Actinomycetes</taxon>
        <taxon>Propionibacteriales</taxon>
        <taxon>Propionibacteriaceae</taxon>
        <taxon>Auraticoccus</taxon>
    </lineage>
</organism>
<accession>A0A1G6SFK9</accession>
<dbReference type="OrthoDB" id="3723842at2"/>
<reference evidence="1 2" key="1">
    <citation type="submission" date="2016-10" db="EMBL/GenBank/DDBJ databases">
        <authorList>
            <person name="de Groot N.N."/>
        </authorList>
    </citation>
    <scope>NUCLEOTIDE SEQUENCE [LARGE SCALE GENOMIC DNA]</scope>
    <source>
        <strain evidence="1 2">MON 2.2</strain>
    </source>
</reference>
<evidence type="ECO:0000313" key="1">
    <source>
        <dbReference type="EMBL" id="SDD15710.1"/>
    </source>
</evidence>
<proteinExistence type="predicted"/>
<evidence type="ECO:0000313" key="2">
    <source>
        <dbReference type="Proteomes" id="UP000198546"/>
    </source>
</evidence>
<sequence length="223" mass="23739">MAGSAAGELVTATLDHDGGRQVTVYRPPMTPEAVVFAGDGQLIGPWGRDLGSTDAPPTMVVGVHRTPDEDEVVRLGEYSPTIAPERFAAHEAFFVGDVRDWVRTRLGVSLPAGRTAVCGVSAGGELALALGLRHPDVYGAVLSASPGGGFRPPSELPGPLPRVYLVAGTEEPFFLENATRWHDALQRARADVVLRERAGGHGDPFWRAELPLMVAWAFGPRVT</sequence>
<name>A0A1G6SFK9_9ACTN</name>
<dbReference type="PANTHER" id="PTHR48098">
    <property type="entry name" value="ENTEROCHELIN ESTERASE-RELATED"/>
    <property type="match status" value="1"/>
</dbReference>